<comment type="caution">
    <text evidence="1">The sequence shown here is derived from an EMBL/GenBank/DDBJ whole genome shotgun (WGS) entry which is preliminary data.</text>
</comment>
<gene>
    <name evidence="1" type="ORF">NG792_03335</name>
</gene>
<dbReference type="RefSeq" id="WP_261234519.1">
    <property type="nucleotide sequence ID" value="NZ_JAMXFA010000003.1"/>
</dbReference>
<dbReference type="EMBL" id="JAMXFA010000003">
    <property type="protein sequence ID" value="MCT7976760.1"/>
    <property type="molecule type" value="Genomic_DNA"/>
</dbReference>
<accession>A0ABT2N5W5</accession>
<evidence type="ECO:0000313" key="2">
    <source>
        <dbReference type="Proteomes" id="UP001525961"/>
    </source>
</evidence>
<sequence length="69" mass="7582">MVSPTLCVAMDEQRAQAYLSLIQELLDCLSKENPEPVLLGQILKRLSSLGFIHQHSEEASGPLFSEGIV</sequence>
<dbReference type="Proteomes" id="UP001525961">
    <property type="component" value="Unassembled WGS sequence"/>
</dbReference>
<keyword evidence="2" id="KW-1185">Reference proteome</keyword>
<name>A0ABT2N5W5_9CYAN</name>
<protein>
    <submittedName>
        <fullName evidence="1">Uncharacterized protein</fullName>
    </submittedName>
</protein>
<organism evidence="1 2">
    <name type="scientific">Laspinema olomoucense D3b</name>
    <dbReference type="NCBI Taxonomy" id="2953688"/>
    <lineage>
        <taxon>Bacteria</taxon>
        <taxon>Bacillati</taxon>
        <taxon>Cyanobacteriota</taxon>
        <taxon>Cyanophyceae</taxon>
        <taxon>Oscillatoriophycideae</taxon>
        <taxon>Oscillatoriales</taxon>
        <taxon>Laspinemataceae</taxon>
        <taxon>Laspinema</taxon>
        <taxon>Laspinema olomoucense</taxon>
    </lineage>
</organism>
<proteinExistence type="predicted"/>
<reference evidence="1 2" key="1">
    <citation type="journal article" date="2022" name="Front. Microbiol.">
        <title>High genomic differentiation and limited gene flow indicate recent cryptic speciation within the genus Laspinema (cyanobacteria).</title>
        <authorList>
            <person name="Stanojkovic A."/>
            <person name="Skoupy S."/>
            <person name="Skaloud P."/>
            <person name="Dvorak P."/>
        </authorList>
    </citation>
    <scope>NUCLEOTIDE SEQUENCE [LARGE SCALE GENOMIC DNA]</scope>
    <source>
        <strain evidence="1 2">D3b</strain>
    </source>
</reference>
<evidence type="ECO:0000313" key="1">
    <source>
        <dbReference type="EMBL" id="MCT7976760.1"/>
    </source>
</evidence>